<sequence>MKVTLAIPLFLATAALAAPVTEPALDPIDIEAIADLETRQFSSGTTSNEFTSGGCRDVIFFFARGSTEAGNMGTVIGPPLAGNLKSTLGASSVAVQGIDYPAAISTNLLPGGADRNGIATMKSLLEQAASQCPNSKLVAGGYSQGAALTHRAIENLSDAVKAKIVGVVTFGDTQNLQDRGQIPNFPKDKVKIFCAAGDLVCSGSLTITAAHLSYTRNAGEAADFLVGKIRG</sequence>
<dbReference type="InterPro" id="IPR043579">
    <property type="entry name" value="CUTINASE_2"/>
</dbReference>
<dbReference type="VEuPathDB" id="FungiDB:AB675_296"/>
<keyword evidence="7 12" id="KW-0378">Hydrolase</keyword>
<dbReference type="Proteomes" id="UP000038010">
    <property type="component" value="Unassembled WGS sequence"/>
</dbReference>
<evidence type="ECO:0000256" key="10">
    <source>
        <dbReference type="PIRSR" id="PIRSR611150-1"/>
    </source>
</evidence>
<dbReference type="FunFam" id="3.40.50.1820:FF:000235">
    <property type="entry name" value="Cutinase 1"/>
    <property type="match status" value="1"/>
</dbReference>
<evidence type="ECO:0000256" key="7">
    <source>
        <dbReference type="ARBA" id="ARBA00022801"/>
    </source>
</evidence>
<dbReference type="Gene3D" id="3.40.50.1820">
    <property type="entry name" value="alpha/beta hydrolase"/>
    <property type="match status" value="1"/>
</dbReference>
<dbReference type="EC" id="3.1.1.74" evidence="3 12"/>
<comment type="similarity">
    <text evidence="2 12">Belongs to the cutinase family.</text>
</comment>
<proteinExistence type="inferred from homology"/>
<dbReference type="PRINTS" id="PR00129">
    <property type="entry name" value="CUTINASE"/>
</dbReference>
<evidence type="ECO:0000313" key="13">
    <source>
        <dbReference type="EMBL" id="KPI45527.1"/>
    </source>
</evidence>
<organism evidence="13 14">
    <name type="scientific">Cyphellophora attinorum</name>
    <dbReference type="NCBI Taxonomy" id="1664694"/>
    <lineage>
        <taxon>Eukaryota</taxon>
        <taxon>Fungi</taxon>
        <taxon>Dikarya</taxon>
        <taxon>Ascomycota</taxon>
        <taxon>Pezizomycotina</taxon>
        <taxon>Eurotiomycetes</taxon>
        <taxon>Chaetothyriomycetidae</taxon>
        <taxon>Chaetothyriales</taxon>
        <taxon>Cyphellophoraceae</taxon>
        <taxon>Cyphellophora</taxon>
    </lineage>
</organism>
<feature type="active site" description="Nucleophile" evidence="10">
    <location>
        <position position="143"/>
    </location>
</feature>
<dbReference type="PROSITE" id="PS00931">
    <property type="entry name" value="CUTINASE_2"/>
    <property type="match status" value="1"/>
</dbReference>
<dbReference type="SUPFAM" id="SSF53474">
    <property type="entry name" value="alpha/beta-Hydrolases"/>
    <property type="match status" value="1"/>
</dbReference>
<feature type="signal peptide" evidence="12">
    <location>
        <begin position="1"/>
        <end position="17"/>
    </location>
</feature>
<evidence type="ECO:0000256" key="9">
    <source>
        <dbReference type="ARBA" id="ARBA00034045"/>
    </source>
</evidence>
<dbReference type="InterPro" id="IPR000675">
    <property type="entry name" value="Cutinase/axe"/>
</dbReference>
<dbReference type="PANTHER" id="PTHR48250:SF3">
    <property type="entry name" value="CUTINASE 1-RELATED"/>
    <property type="match status" value="1"/>
</dbReference>
<evidence type="ECO:0000313" key="14">
    <source>
        <dbReference type="Proteomes" id="UP000038010"/>
    </source>
</evidence>
<dbReference type="PANTHER" id="PTHR48250">
    <property type="entry name" value="CUTINASE 2-RELATED"/>
    <property type="match status" value="1"/>
</dbReference>
<reference evidence="13 14" key="1">
    <citation type="submission" date="2015-06" db="EMBL/GenBank/DDBJ databases">
        <title>Draft genome of the ant-associated black yeast Phialophora attae CBS 131958.</title>
        <authorList>
            <person name="Moreno L.F."/>
            <person name="Stielow B.J."/>
            <person name="de Hoog S."/>
            <person name="Vicente V.A."/>
            <person name="Weiss V.A."/>
            <person name="de Vries M."/>
            <person name="Cruz L.M."/>
            <person name="Souza E.M."/>
        </authorList>
    </citation>
    <scope>NUCLEOTIDE SEQUENCE [LARGE SCALE GENOMIC DNA]</scope>
    <source>
        <strain evidence="13 14">CBS 131958</strain>
    </source>
</reference>
<dbReference type="PROSITE" id="PS00155">
    <property type="entry name" value="CUTINASE_1"/>
    <property type="match status" value="1"/>
</dbReference>
<feature type="disulfide bond" evidence="11">
    <location>
        <begin position="55"/>
        <end position="132"/>
    </location>
</feature>
<feature type="active site" description="Proton donor/acceptor" evidence="10">
    <location>
        <position position="211"/>
    </location>
</feature>
<dbReference type="OrthoDB" id="3225429at2759"/>
<dbReference type="RefSeq" id="XP_018005490.1">
    <property type="nucleotide sequence ID" value="XM_018142982.1"/>
</dbReference>
<dbReference type="SMART" id="SM01110">
    <property type="entry name" value="Cutinase"/>
    <property type="match status" value="1"/>
</dbReference>
<evidence type="ECO:0000256" key="4">
    <source>
        <dbReference type="ARBA" id="ARBA00022487"/>
    </source>
</evidence>
<comment type="catalytic activity">
    <reaction evidence="9 12">
        <text>cutin + H2O = cutin monomers.</text>
        <dbReference type="EC" id="3.1.1.74"/>
    </reaction>
</comment>
<feature type="active site" evidence="10">
    <location>
        <position position="198"/>
    </location>
</feature>
<dbReference type="Pfam" id="PF01083">
    <property type="entry name" value="Cutinase"/>
    <property type="match status" value="1"/>
</dbReference>
<evidence type="ECO:0000256" key="12">
    <source>
        <dbReference type="RuleBase" id="RU361263"/>
    </source>
</evidence>
<evidence type="ECO:0000256" key="11">
    <source>
        <dbReference type="PIRSR" id="PIRSR611150-2"/>
    </source>
</evidence>
<keyword evidence="5 12" id="KW-0964">Secreted</keyword>
<evidence type="ECO:0000256" key="2">
    <source>
        <dbReference type="ARBA" id="ARBA00007534"/>
    </source>
</evidence>
<keyword evidence="6 12" id="KW-0732">Signal</keyword>
<dbReference type="InterPro" id="IPR011150">
    <property type="entry name" value="Cutinase_monf"/>
</dbReference>
<keyword evidence="14" id="KW-1185">Reference proteome</keyword>
<comment type="caution">
    <text evidence="13">The sequence shown here is derived from an EMBL/GenBank/DDBJ whole genome shotgun (WGS) entry which is preliminary data.</text>
</comment>
<gene>
    <name evidence="13" type="ORF">AB675_296</name>
</gene>
<keyword evidence="8 11" id="KW-1015">Disulfide bond</keyword>
<comment type="function">
    <text evidence="12">Catalyzes the hydrolysis of complex carboxylic polyesters found in the cell wall of plants. Degrades cutin, a macromolecule that forms the structure of the plant cuticle.</text>
</comment>
<dbReference type="GO" id="GO:0016052">
    <property type="term" value="P:carbohydrate catabolic process"/>
    <property type="evidence" value="ECO:0007669"/>
    <property type="project" value="TreeGrafter"/>
</dbReference>
<evidence type="ECO:0000256" key="1">
    <source>
        <dbReference type="ARBA" id="ARBA00004613"/>
    </source>
</evidence>
<evidence type="ECO:0000256" key="5">
    <source>
        <dbReference type="ARBA" id="ARBA00022525"/>
    </source>
</evidence>
<dbReference type="InterPro" id="IPR029058">
    <property type="entry name" value="AB_hydrolase_fold"/>
</dbReference>
<dbReference type="InterPro" id="IPR043580">
    <property type="entry name" value="CUTINASE_1"/>
</dbReference>
<dbReference type="GO" id="GO:0005576">
    <property type="term" value="C:extracellular region"/>
    <property type="evidence" value="ECO:0007669"/>
    <property type="project" value="UniProtKB-SubCell"/>
</dbReference>
<evidence type="ECO:0000256" key="6">
    <source>
        <dbReference type="ARBA" id="ARBA00022729"/>
    </source>
</evidence>
<protein>
    <recommendedName>
        <fullName evidence="3 12">Cutinase</fullName>
        <ecNumber evidence="3 12">3.1.1.74</ecNumber>
    </recommendedName>
</protein>
<accession>A0A0N1HXW8</accession>
<evidence type="ECO:0000256" key="8">
    <source>
        <dbReference type="ARBA" id="ARBA00023157"/>
    </source>
</evidence>
<dbReference type="GeneID" id="28734852"/>
<feature type="disulfide bond" evidence="11">
    <location>
        <begin position="194"/>
        <end position="201"/>
    </location>
</feature>
<dbReference type="GO" id="GO:0050525">
    <property type="term" value="F:cutinase activity"/>
    <property type="evidence" value="ECO:0007669"/>
    <property type="project" value="UniProtKB-UniRule"/>
</dbReference>
<keyword evidence="4 12" id="KW-0719">Serine esterase</keyword>
<evidence type="ECO:0000256" key="3">
    <source>
        <dbReference type="ARBA" id="ARBA00013095"/>
    </source>
</evidence>
<name>A0A0N1HXW8_9EURO</name>
<feature type="chain" id="PRO_5005732941" description="Cutinase" evidence="12">
    <location>
        <begin position="18"/>
        <end position="231"/>
    </location>
</feature>
<dbReference type="AlphaFoldDB" id="A0A0N1HXW8"/>
<comment type="subcellular location">
    <subcellularLocation>
        <location evidence="1 12">Secreted</location>
    </subcellularLocation>
</comment>
<dbReference type="EMBL" id="LFJN01000001">
    <property type="protein sequence ID" value="KPI45527.1"/>
    <property type="molecule type" value="Genomic_DNA"/>
</dbReference>
<dbReference type="STRING" id="1664694.A0A0N1HXW8"/>